<accession>A0ABY2CIC9</accession>
<keyword evidence="2" id="KW-1185">Reference proteome</keyword>
<reference evidence="1 2" key="1">
    <citation type="submission" date="2019-03" db="EMBL/GenBank/DDBJ databases">
        <title>Systems level insights into methane cycling in arid and semi-arid ecosystems.</title>
        <authorList>
            <person name="Kalyuzhnaya M."/>
        </authorList>
    </citation>
    <scope>NUCLEOTIDE SEQUENCE [LARGE SCALE GENOMIC DNA]</scope>
    <source>
        <strain evidence="1 2">S-1</strain>
    </source>
</reference>
<comment type="caution">
    <text evidence="1">The sequence shown here is derived from an EMBL/GenBank/DDBJ whole genome shotgun (WGS) entry which is preliminary data.</text>
</comment>
<dbReference type="EMBL" id="SMCN01000020">
    <property type="protein sequence ID" value="TCV79238.1"/>
    <property type="molecule type" value="Genomic_DNA"/>
</dbReference>
<sequence length="553" mass="61874">MGICERIALPKWGLSGLFLIGNIGACMYSGSSLALDWRITPNLSAREVFSDNLMLSQGNKKSGFVSEIDPGLSLYGSSPWSSFNLNYRLQGLYNAGGRDAVDINHQLNMNSLYQAIRNKLFIETSSSISQQNISNAFVSTDNISGNGSRIESKTFSISPYWTPSFGQYANGLFKVGYNKSSFDNSNGSTVSPLLSSNLNLISDSETYTRQARLTSGSAFNRVSWGLNYSSQQQNRVSGQDVRFEQYQGDTRYYINRKFNVFGQAGYSNNDYQTLSNSINNGFFYTFGAQWSPSRWYSLEAGYGNNKHVTMQFNPSANLNSNVTYRDKSVGLNTGSSWDASFNYLFKQAAIGFNYSQETTTLQQLLTQQGFFLRDSSGNFTQVANTQDLFTQGFLSLDSSGNLIKGPNYNNSQLVFNPFDLVDDVIIRKRGNLTFSYQTGKSSYNASMFNERRTYGKRTGEDLSYGVSGGWQWQYEPRLSFYLQPSWMHTEGSLSSNTRYDVALGVSRSVPINLGRPLLMNTGLELRHINLMSDSAQFGGYVENRATANFNVRF</sequence>
<dbReference type="Proteomes" id="UP000295649">
    <property type="component" value="Unassembled WGS sequence"/>
</dbReference>
<evidence type="ECO:0000313" key="1">
    <source>
        <dbReference type="EMBL" id="TCV79238.1"/>
    </source>
</evidence>
<protein>
    <submittedName>
        <fullName evidence="1">Uncharacterized protein (PEP-CTERM system associated)</fullName>
    </submittedName>
</protein>
<proteinExistence type="predicted"/>
<evidence type="ECO:0000313" key="2">
    <source>
        <dbReference type="Proteomes" id="UP000295649"/>
    </source>
</evidence>
<dbReference type="InterPro" id="IPR017467">
    <property type="entry name" value="CHP03016_PEP-CTERM"/>
</dbReference>
<dbReference type="NCBIfam" id="TIGR03016">
    <property type="entry name" value="pepcterm_hypo_1"/>
    <property type="match status" value="1"/>
</dbReference>
<organism evidence="1 2">
    <name type="scientific">Methylomonas methanica</name>
    <dbReference type="NCBI Taxonomy" id="421"/>
    <lineage>
        <taxon>Bacteria</taxon>
        <taxon>Pseudomonadati</taxon>
        <taxon>Pseudomonadota</taxon>
        <taxon>Gammaproteobacteria</taxon>
        <taxon>Methylococcales</taxon>
        <taxon>Methylococcaceae</taxon>
        <taxon>Methylomonas</taxon>
    </lineage>
</organism>
<name>A0ABY2CIC9_METMH</name>
<gene>
    <name evidence="1" type="ORF">EDE11_12031</name>
</gene>